<dbReference type="SUPFAM" id="SSF56059">
    <property type="entry name" value="Glutathione synthetase ATP-binding domain-like"/>
    <property type="match status" value="1"/>
</dbReference>
<dbReference type="GO" id="GO:0035499">
    <property type="term" value="P:carnosine biosynthetic process"/>
    <property type="evidence" value="ECO:0007669"/>
    <property type="project" value="InterPro"/>
</dbReference>
<dbReference type="GO" id="GO:0016887">
    <property type="term" value="F:ATP hydrolysis activity"/>
    <property type="evidence" value="ECO:0007669"/>
    <property type="project" value="InterPro"/>
</dbReference>
<dbReference type="GeneTree" id="ENSGT00990000203796"/>
<dbReference type="InterPro" id="IPR031046">
    <property type="entry name" value="CARNS1"/>
</dbReference>
<name>A0A6I8QEC1_XENTR</name>
<protein>
    <submittedName>
        <fullName evidence="3 5">Carnosine synthase 1</fullName>
    </submittedName>
</protein>
<reference evidence="5" key="3">
    <citation type="submission" date="2025-04" db="UniProtKB">
        <authorList>
            <consortium name="RefSeq"/>
        </authorList>
    </citation>
    <scope>IDENTIFICATION</scope>
    <source>
        <strain evidence="5">Nigerian</strain>
        <tissue evidence="5">Liver and blood</tissue>
    </source>
</reference>
<gene>
    <name evidence="3 5 6" type="primary">carns1</name>
</gene>
<dbReference type="Ensembl" id="ENSXETT00000079068">
    <property type="protein sequence ID" value="ENSXETP00000070746"/>
    <property type="gene ID" value="ENSXETG00000034643"/>
</dbReference>
<sequence>MQLQLKVMTIGFYLSVPVSSPKRISKARRNTDMISLDQLIMDHSNYSKDRDINEVWVPGMAPDGPPWCKRPQETNKEKYGIENNSDFTSAYSNLQNILINASLPETEDRTKHPRTGHTADTTTICVLGDPSFAMSVLLEGARQCPGNILLCLSPSCFHSRPENSGLPSPLFVRQAVSFDLGGRTFLDNFYPPRRVTYLFWLGGEQILLEGDIECPMGGSPQLSCFLADTLGIRLLLDSQELPLPPALILTPFYQQGLWEPLNGEGKTTRMVKLDREEGWEEKVKKDISEFLAFLKTRLYQKVVIKVRGPPWRESFATDFYPCDPVPVLETVLRLVGMLHEGQAILLEGFIHTMSPRRVHPLQSPPIIPRCSVRPPELAIHLCAVVCRSRGDQPILSKVVCTIGRAEKPLHHRFALPQSLETTLELWGITDKSQKEDIWVQVKNVAEQTMRVVIDAEKKMTSEERGGWKAQTDILGVDFLLTVVDYTVTPVIIGVTADLCLETCGIQECLLGYLAASGPIPLNSATGPLVETMLRRSMSYVMEEKEVLVIGAGGISKKFIWEAARNYGIKIHLVESDPGHFASSLVSSFIHYDFEDHSLDEIHAQNVLSIIRGKGLQLSGCMAFWDECTILAALLSNLLELPGPPPSAVRLAKLKTQTQLRLLSLSSPSPPFPYPGAFAVPCFSLGPEAGGLKAAESSLSYPLVVKPESGAGAVGVRLVQNGEECRTLIRKMGTGTGTCNPCEGVSSNTGNNETCQILESCKAKGLAHGSELGGSCKWEVEETLQQGMSRYGKVENKVSLAQLGGGGTQSSPHLLLAEYITGSEHDVDLVLGPNGRLLAAYVSDNGPTLLPGFTETAAALPSRLGHEQRCQLVQAAARCCRALGLFPGVFNVELKFTECGPRLLEINPRMGGFYLRDWIQRVYGTDLVMVALALSCGIEPALPACGARESAVLVGVMCTGERHEEALRSTARPERLTELHDAGLIRFNRLEGGPERGPDQEPYGNVACEGARQKEARERLLGVCAVLGLDTEEYPIKYLTGEFQ</sequence>
<dbReference type="AlphaFoldDB" id="A0A6I8QEC1"/>
<dbReference type="RefSeq" id="XP_004919268.4">
    <property type="nucleotide sequence ID" value="XM_004919211.4"/>
</dbReference>
<dbReference type="GO" id="GO:0046872">
    <property type="term" value="F:metal ion binding"/>
    <property type="evidence" value="ECO:0007669"/>
    <property type="project" value="InterPro"/>
</dbReference>
<dbReference type="Gene3D" id="3.30.470.20">
    <property type="entry name" value="ATP-grasp fold, B domain"/>
    <property type="match status" value="2"/>
</dbReference>
<evidence type="ECO:0000313" key="3">
    <source>
        <dbReference type="Ensembl" id="ENSXETP00000070746"/>
    </source>
</evidence>
<evidence type="ECO:0000259" key="2">
    <source>
        <dbReference type="PROSITE" id="PS50975"/>
    </source>
</evidence>
<dbReference type="Pfam" id="PF15632">
    <property type="entry name" value="ATPgrasp_Ter"/>
    <property type="match status" value="1"/>
</dbReference>
<dbReference type="CTD" id="57571"/>
<dbReference type="Bgee" id="ENSXETG00000034643">
    <property type="expression patterns" value="Expressed in skeletal muscle tissue and 11 other cell types or tissues"/>
</dbReference>
<dbReference type="OrthoDB" id="434648at2759"/>
<dbReference type="GO" id="GO:0005524">
    <property type="term" value="F:ATP binding"/>
    <property type="evidence" value="ECO:0007669"/>
    <property type="project" value="UniProtKB-UniRule"/>
</dbReference>
<keyword evidence="1" id="KW-0067">ATP-binding</keyword>
<dbReference type="Gene3D" id="3.40.50.20">
    <property type="match status" value="1"/>
</dbReference>
<keyword evidence="4" id="KW-1185">Reference proteome</keyword>
<dbReference type="InterPro" id="IPR011761">
    <property type="entry name" value="ATP-grasp"/>
</dbReference>
<dbReference type="GeneID" id="100487967"/>
<evidence type="ECO:0000256" key="1">
    <source>
        <dbReference type="PROSITE-ProRule" id="PRU00409"/>
    </source>
</evidence>
<dbReference type="Proteomes" id="UP000008143">
    <property type="component" value="Chromosome 7"/>
</dbReference>
<dbReference type="PANTHER" id="PTHR48066:SF1">
    <property type="entry name" value="CARNOSINE SYNTHASE 1"/>
    <property type="match status" value="1"/>
</dbReference>
<evidence type="ECO:0000313" key="5">
    <source>
        <dbReference type="RefSeq" id="XP_004919268.4"/>
    </source>
</evidence>
<evidence type="ECO:0000313" key="4">
    <source>
        <dbReference type="Proteomes" id="UP000008143"/>
    </source>
</evidence>
<dbReference type="Reactome" id="R-XTR-70921">
    <property type="pathway name" value="Histidine catabolism"/>
</dbReference>
<dbReference type="GO" id="GO:0047730">
    <property type="term" value="F:carnosine synthase activity"/>
    <property type="evidence" value="ECO:0007669"/>
    <property type="project" value="InterPro"/>
</dbReference>
<reference evidence="3" key="2">
    <citation type="submission" date="2020-05" db="UniProtKB">
        <authorList>
            <consortium name="Ensembl"/>
        </authorList>
    </citation>
    <scope>IDENTIFICATION</scope>
</reference>
<accession>A0A6I8QEC1</accession>
<keyword evidence="1" id="KW-0547">Nucleotide-binding</keyword>
<proteinExistence type="predicted"/>
<dbReference type="OMA" id="PISCFPG"/>
<evidence type="ECO:0000313" key="6">
    <source>
        <dbReference type="Xenbase" id="XB-GENE-6050116"/>
    </source>
</evidence>
<dbReference type="AGR" id="Xenbase:XB-GENE-6050116"/>
<dbReference type="Xenbase" id="XB-GENE-6050116">
    <property type="gene designation" value="carns1"/>
</dbReference>
<feature type="domain" description="ATP-grasp" evidence="2">
    <location>
        <begin position="669"/>
        <end position="935"/>
    </location>
</feature>
<reference evidence="3" key="1">
    <citation type="journal article" date="2010" name="Science">
        <title>The genome of the Western clawed frog Xenopus tropicalis.</title>
        <authorList>
            <person name="Hellsten U."/>
            <person name="Harland R.M."/>
            <person name="Gilchrist M.J."/>
            <person name="Hendrix D."/>
            <person name="Jurka J."/>
            <person name="Kapitonov V."/>
            <person name="Ovcharenko I."/>
            <person name="Putnam N.H."/>
            <person name="Shu S."/>
            <person name="Taher L."/>
            <person name="Blitz I.L."/>
            <person name="Blumberg B."/>
            <person name="Dichmann D.S."/>
            <person name="Dubchak I."/>
            <person name="Amaya E."/>
            <person name="Detter J.C."/>
            <person name="Fletcher R."/>
            <person name="Gerhard D.S."/>
            <person name="Goodstein D."/>
            <person name="Graves T."/>
            <person name="Grigoriev I.V."/>
            <person name="Grimwood J."/>
            <person name="Kawashima T."/>
            <person name="Lindquist E."/>
            <person name="Lucas S.M."/>
            <person name="Mead P.E."/>
            <person name="Mitros T."/>
            <person name="Ogino H."/>
            <person name="Ohta Y."/>
            <person name="Poliakov A.V."/>
            <person name="Pollet N."/>
            <person name="Robert J."/>
            <person name="Salamov A."/>
            <person name="Sater A.K."/>
            <person name="Schmutz J."/>
            <person name="Terry A."/>
            <person name="Vize P.D."/>
            <person name="Warren W.C."/>
            <person name="Wells D."/>
            <person name="Wills A."/>
            <person name="Wilson R.K."/>
            <person name="Zimmerman L.B."/>
            <person name="Zorn A.M."/>
            <person name="Grainger R."/>
            <person name="Grammer T."/>
            <person name="Khokha M.K."/>
            <person name="Richardson P.M."/>
            <person name="Rokhsar D.S."/>
        </authorList>
    </citation>
    <scope>NUCLEOTIDE SEQUENCE [LARGE SCALE GENOMIC DNA]</scope>
    <source>
        <strain evidence="3">Nigerian</strain>
    </source>
</reference>
<dbReference type="PANTHER" id="PTHR48066">
    <property type="entry name" value="CARNOSINE SYNTHASE 1"/>
    <property type="match status" value="1"/>
</dbReference>
<dbReference type="PROSITE" id="PS50975">
    <property type="entry name" value="ATP_GRASP"/>
    <property type="match status" value="1"/>
</dbReference>
<organism evidence="3">
    <name type="scientific">Xenopus tropicalis</name>
    <name type="common">Western clawed frog</name>
    <name type="synonym">Silurana tropicalis</name>
    <dbReference type="NCBI Taxonomy" id="8364"/>
    <lineage>
        <taxon>Eukaryota</taxon>
        <taxon>Metazoa</taxon>
        <taxon>Chordata</taxon>
        <taxon>Craniata</taxon>
        <taxon>Vertebrata</taxon>
        <taxon>Euteleostomi</taxon>
        <taxon>Amphibia</taxon>
        <taxon>Batrachia</taxon>
        <taxon>Anura</taxon>
        <taxon>Pipoidea</taxon>
        <taxon>Pipidae</taxon>
        <taxon>Xenopodinae</taxon>
        <taxon>Xenopus</taxon>
        <taxon>Silurana</taxon>
    </lineage>
</organism>